<proteinExistence type="predicted"/>
<gene>
    <name evidence="1" type="ORF">R1sor_019158</name>
</gene>
<comment type="caution">
    <text evidence="1">The sequence shown here is derived from an EMBL/GenBank/DDBJ whole genome shotgun (WGS) entry which is preliminary data.</text>
</comment>
<dbReference type="AlphaFoldDB" id="A0ABD3ICB2"/>
<dbReference type="EMBL" id="JBJQOH010000001">
    <property type="protein sequence ID" value="KAL3701136.1"/>
    <property type="molecule type" value="Genomic_DNA"/>
</dbReference>
<keyword evidence="2" id="KW-1185">Reference proteome</keyword>
<sequence length="477" mass="53352">MRREDFGVARCERRSDDDLASVLSQSGVLSLLESNSEALTGYIEFMLKPEAQRFLDRNLHVTTAPGPDALPVEFFLIFCDIVAPTLLRIPKQGLQDSQLPPSFTAGRLSYNTWGGANISPRQRIAHKVLQLPKSTGGLGLLAAKHQASTFASATITWALSPGRTHPLKLLIRAKFAQYANTKWGATTETAILHTRKPPHSIRGPKMVAVRTKAITAKSRGHQALKEADITQRKHIADCRGQILDSQQISNASNLNRRAMVAYQKIKAGIVDWQGPVRISRATLSYYTSTGEAAGLCIAVRSKTTSLTSDKIDATNLQATYKVLEEGLLIPHEHLELPQGTSWTAATIIPTSRGRKGNRRLVLTHHYTLEASMAKMQWTNGNDFFYFTNSHIRHSLTQDPEAVIKRNNKWKHITPFKEKDMRRWIKTWQASFLWLVIHSAIATNRFGHFPAAPRADPSTWCTRCDSNSCRSVIPFWGR</sequence>
<accession>A0ABD3ICB2</accession>
<protein>
    <submittedName>
        <fullName evidence="1">Uncharacterized protein</fullName>
    </submittedName>
</protein>
<name>A0ABD3ICB2_9MARC</name>
<evidence type="ECO:0000313" key="1">
    <source>
        <dbReference type="EMBL" id="KAL3701136.1"/>
    </source>
</evidence>
<dbReference type="Proteomes" id="UP001633002">
    <property type="component" value="Unassembled WGS sequence"/>
</dbReference>
<organism evidence="1 2">
    <name type="scientific">Riccia sorocarpa</name>
    <dbReference type="NCBI Taxonomy" id="122646"/>
    <lineage>
        <taxon>Eukaryota</taxon>
        <taxon>Viridiplantae</taxon>
        <taxon>Streptophyta</taxon>
        <taxon>Embryophyta</taxon>
        <taxon>Marchantiophyta</taxon>
        <taxon>Marchantiopsida</taxon>
        <taxon>Marchantiidae</taxon>
        <taxon>Marchantiales</taxon>
        <taxon>Ricciaceae</taxon>
        <taxon>Riccia</taxon>
    </lineage>
</organism>
<evidence type="ECO:0000313" key="2">
    <source>
        <dbReference type="Proteomes" id="UP001633002"/>
    </source>
</evidence>
<reference evidence="1 2" key="1">
    <citation type="submission" date="2024-09" db="EMBL/GenBank/DDBJ databases">
        <title>Chromosome-scale assembly of Riccia sorocarpa.</title>
        <authorList>
            <person name="Paukszto L."/>
        </authorList>
    </citation>
    <scope>NUCLEOTIDE SEQUENCE [LARGE SCALE GENOMIC DNA]</scope>
    <source>
        <strain evidence="1">LP-2024</strain>
        <tissue evidence="1">Aerial parts of the thallus</tissue>
    </source>
</reference>